<keyword evidence="5" id="KW-1278">Translocase</keyword>
<dbReference type="WBParaSite" id="Minc3s07889g41656">
    <property type="protein sequence ID" value="Minc3s07889g41656"/>
    <property type="gene ID" value="Minc3s07889g41656"/>
</dbReference>
<dbReference type="InterPro" id="IPR032631">
    <property type="entry name" value="P-type_ATPase_N"/>
</dbReference>
<keyword evidence="3" id="KW-0547">Nucleotide-binding</keyword>
<dbReference type="GO" id="GO:0005886">
    <property type="term" value="C:plasma membrane"/>
    <property type="evidence" value="ECO:0007669"/>
    <property type="project" value="TreeGrafter"/>
</dbReference>
<evidence type="ECO:0000256" key="3">
    <source>
        <dbReference type="ARBA" id="ARBA00022741"/>
    </source>
</evidence>
<evidence type="ECO:0000256" key="8">
    <source>
        <dbReference type="SAM" id="Phobius"/>
    </source>
</evidence>
<dbReference type="Gene3D" id="2.70.150.10">
    <property type="entry name" value="Calcium-transporting ATPase, cytoplasmic transduction domain A"/>
    <property type="match status" value="1"/>
</dbReference>
<keyword evidence="10" id="KW-1185">Reference proteome</keyword>
<protein>
    <submittedName>
        <fullName evidence="11">P-type ATPase N-terminal domain-containing protein</fullName>
    </submittedName>
</protein>
<evidence type="ECO:0000313" key="10">
    <source>
        <dbReference type="Proteomes" id="UP000887563"/>
    </source>
</evidence>
<dbReference type="GO" id="GO:0045332">
    <property type="term" value="P:phospholipid translocation"/>
    <property type="evidence" value="ECO:0007669"/>
    <property type="project" value="TreeGrafter"/>
</dbReference>
<keyword evidence="6 8" id="KW-1133">Transmembrane helix</keyword>
<organism evidence="10 11">
    <name type="scientific">Meloidogyne incognita</name>
    <name type="common">Southern root-knot nematode worm</name>
    <name type="synonym">Oxyuris incognita</name>
    <dbReference type="NCBI Taxonomy" id="6306"/>
    <lineage>
        <taxon>Eukaryota</taxon>
        <taxon>Metazoa</taxon>
        <taxon>Ecdysozoa</taxon>
        <taxon>Nematoda</taxon>
        <taxon>Chromadorea</taxon>
        <taxon>Rhabditida</taxon>
        <taxon>Tylenchina</taxon>
        <taxon>Tylenchomorpha</taxon>
        <taxon>Tylenchoidea</taxon>
        <taxon>Meloidogynidae</taxon>
        <taxon>Meloidogyninae</taxon>
        <taxon>Meloidogyne</taxon>
        <taxon>Meloidogyne incognita group</taxon>
    </lineage>
</organism>
<dbReference type="InterPro" id="IPR018303">
    <property type="entry name" value="ATPase_P-typ_P_site"/>
</dbReference>
<name>A0A914NM72_MELIC</name>
<keyword evidence="4" id="KW-0067">ATP-binding</keyword>
<evidence type="ECO:0000256" key="7">
    <source>
        <dbReference type="ARBA" id="ARBA00023136"/>
    </source>
</evidence>
<dbReference type="PANTHER" id="PTHR24092:SF190">
    <property type="entry name" value="PHOSPHOLIPID-TRANSPORTING ATPASE"/>
    <property type="match status" value="1"/>
</dbReference>
<dbReference type="Proteomes" id="UP000887563">
    <property type="component" value="Unplaced"/>
</dbReference>
<reference evidence="11" key="1">
    <citation type="submission" date="2022-11" db="UniProtKB">
        <authorList>
            <consortium name="WormBaseParasite"/>
        </authorList>
    </citation>
    <scope>IDENTIFICATION</scope>
</reference>
<evidence type="ECO:0000256" key="5">
    <source>
        <dbReference type="ARBA" id="ARBA00022967"/>
    </source>
</evidence>
<sequence length="460" mass="52312">DNFIKTSKYSLLTFVPVNLFQQFTRIANFYFLVLLCLQCIPQISSVNWVYTLVPLSFVLLCSAIKDGYDDLRSGLASLSRHNLSAEAENYILLLYQIPHAIDILDRIITRNVTRNGCELQRHRNDRIVNQRVAYVLRYNTKRGKIDICEEEWMNVKVGDIVRMESGDFIAADLLLLSTSDSGICYIETAELDGETNLKTRMALPCTTEMGDIIDKIYEFDGLIVCEPPNNRLDQFNGRLEWLGQKYNLDNNNMLLRGCCLRNTRFCYGVVVFAGADTKLMQNSGESPLKRTSLDKFLNILILGIVLFLFVCTLICTLMTGFWEQIVGRHFRVFLPWDEIVPRIKNLTTVQLPVVQGVTSFLGDDSGAEERAIAPSQVLFIVALQFFSYIILLNTVVPISLYISVEMIRLAHSKFINSDLKMYDPKTDTPANARTSTLNEELGQVQYVFSDKTGTLTQNVM</sequence>
<evidence type="ECO:0000256" key="1">
    <source>
        <dbReference type="ARBA" id="ARBA00004141"/>
    </source>
</evidence>
<dbReference type="GO" id="GO:0140326">
    <property type="term" value="F:ATPase-coupled intramembrane lipid transporter activity"/>
    <property type="evidence" value="ECO:0007669"/>
    <property type="project" value="TreeGrafter"/>
</dbReference>
<dbReference type="InterPro" id="IPR008250">
    <property type="entry name" value="ATPase_P-typ_transduc_dom_A_sf"/>
</dbReference>
<dbReference type="GO" id="GO:0005802">
    <property type="term" value="C:trans-Golgi network"/>
    <property type="evidence" value="ECO:0007669"/>
    <property type="project" value="TreeGrafter"/>
</dbReference>
<proteinExistence type="predicted"/>
<dbReference type="InterPro" id="IPR023298">
    <property type="entry name" value="ATPase_P-typ_TM_dom_sf"/>
</dbReference>
<dbReference type="SUPFAM" id="SSF81653">
    <property type="entry name" value="Calcium ATPase, transduction domain A"/>
    <property type="match status" value="1"/>
</dbReference>
<dbReference type="GO" id="GO:0005524">
    <property type="term" value="F:ATP binding"/>
    <property type="evidence" value="ECO:0007669"/>
    <property type="project" value="UniProtKB-KW"/>
</dbReference>
<evidence type="ECO:0000256" key="6">
    <source>
        <dbReference type="ARBA" id="ARBA00022989"/>
    </source>
</evidence>
<feature type="transmembrane region" description="Helical" evidence="8">
    <location>
        <begin position="296"/>
        <end position="322"/>
    </location>
</feature>
<keyword evidence="7 8" id="KW-0472">Membrane</keyword>
<dbReference type="GO" id="GO:0007030">
    <property type="term" value="P:Golgi organization"/>
    <property type="evidence" value="ECO:0007669"/>
    <property type="project" value="TreeGrafter"/>
</dbReference>
<feature type="domain" description="P-type ATPase N-terminal" evidence="9">
    <location>
        <begin position="1"/>
        <end position="51"/>
    </location>
</feature>
<dbReference type="FunFam" id="3.40.50.1000:FF:000001">
    <property type="entry name" value="Phospholipid-transporting ATPase IC"/>
    <property type="match status" value="1"/>
</dbReference>
<dbReference type="Pfam" id="PF16209">
    <property type="entry name" value="PhoLip_ATPase_N"/>
    <property type="match status" value="1"/>
</dbReference>
<comment type="subcellular location">
    <subcellularLocation>
        <location evidence="1">Membrane</location>
        <topology evidence="1">Multi-pass membrane protein</topology>
    </subcellularLocation>
</comment>
<feature type="transmembrane region" description="Helical" evidence="8">
    <location>
        <begin position="377"/>
        <end position="404"/>
    </location>
</feature>
<dbReference type="AlphaFoldDB" id="A0A914NM72"/>
<keyword evidence="2 8" id="KW-0812">Transmembrane</keyword>
<evidence type="ECO:0000256" key="2">
    <source>
        <dbReference type="ARBA" id="ARBA00022692"/>
    </source>
</evidence>
<dbReference type="PROSITE" id="PS00154">
    <property type="entry name" value="ATPASE_E1_E2"/>
    <property type="match status" value="1"/>
</dbReference>
<evidence type="ECO:0000259" key="9">
    <source>
        <dbReference type="Pfam" id="PF16209"/>
    </source>
</evidence>
<accession>A0A914NM72</accession>
<dbReference type="PANTHER" id="PTHR24092">
    <property type="entry name" value="PROBABLE PHOSPHOLIPID-TRANSPORTING ATPASE"/>
    <property type="match status" value="1"/>
</dbReference>
<evidence type="ECO:0000256" key="4">
    <source>
        <dbReference type="ARBA" id="ARBA00022840"/>
    </source>
</evidence>
<dbReference type="SUPFAM" id="SSF81665">
    <property type="entry name" value="Calcium ATPase, transmembrane domain M"/>
    <property type="match status" value="1"/>
</dbReference>
<evidence type="ECO:0000313" key="11">
    <source>
        <dbReference type="WBParaSite" id="Minc3s07889g41656"/>
    </source>
</evidence>